<evidence type="ECO:0000259" key="5">
    <source>
        <dbReference type="PROSITE" id="PS51846"/>
    </source>
</evidence>
<feature type="transmembrane region" description="Helical" evidence="3">
    <location>
        <begin position="219"/>
        <end position="239"/>
    </location>
</feature>
<dbReference type="GO" id="GO:0016020">
    <property type="term" value="C:membrane"/>
    <property type="evidence" value="ECO:0007669"/>
    <property type="project" value="UniProtKB-UniRule"/>
</dbReference>
<keyword evidence="1 3" id="KW-0472">Membrane</keyword>
<proteinExistence type="predicted"/>
<dbReference type="RefSeq" id="XP_060122904.1">
    <property type="nucleotide sequence ID" value="XM_060266921.1"/>
</dbReference>
<feature type="transmembrane region" description="Helical" evidence="3">
    <location>
        <begin position="104"/>
        <end position="128"/>
    </location>
</feature>
<gene>
    <name evidence="6" type="ORF">MJAP1_002989</name>
</gene>
<evidence type="ECO:0000256" key="2">
    <source>
        <dbReference type="SAM" id="MobiDB-lite"/>
    </source>
</evidence>
<dbReference type="InterPro" id="IPR045095">
    <property type="entry name" value="ACDP"/>
</dbReference>
<dbReference type="PANTHER" id="PTHR12064:SF90">
    <property type="entry name" value="CNNM TRANSMEMBRANE DOMAIN-CONTAINING PROTEIN"/>
    <property type="match status" value="1"/>
</dbReference>
<feature type="transmembrane region" description="Helical" evidence="3">
    <location>
        <begin position="188"/>
        <end position="207"/>
    </location>
</feature>
<sequence length="660" mass="69631">MLVVLGVLAITIGAALGAGATAALAHANRIHAPAMDALIYATPRGADFSAEAVHVPMGTPAEPGFWSLDQAALRVRDSLASKRLVRRAEGESCGEPKLSPGQKAGYAVLIPVLVILSGIFAGLTLGYMSLDGTQLQVLTAQGSPKEQRMAAKIMPIIKDGHHLLTTLLIANMITNETLPIIADPLLGGGIQAVIVSIVLVVIFAELIPQSVCSRYGLRIGASMAFFTRCVMIILWPIAWPVSRILHYTLGPHQGTVYRRAELKELVTMHAAAGGRGGDLKGDTVTIVGGALDMQEKVAKEAMTPIDKVHMIPITACLDYPTLEEIVRSGHSRIPVYQDVETNLASSGTWTPKANPANPVSLLRNTLGRMQTGTNSPRPTGDRAESGTHPLGGRRGSAQQGSSGSQTTVRRKIIGALLVKQCVLLDPEDAVPVSEVLINALPTVPWDEPLLNVLNVFQEGRSHMAIVSPHSSLDSKATVPAKAYVSNAGEEEASVGSPPLAKALPVSRLHRIIHRMRGGDASDFENPEHPMSASGTLPHATVVQQNKVPHAPLGIITLEDVLEELIGEEILDEYDSTGDDASVRSGGMLAAQIHAGLEDAKPETTTDNLDEKPKFTATLSDAPGEIDAASDPSLKSPASAGEMHEAPAPPLASPVTGILKK</sequence>
<feature type="domain" description="CNNM transmembrane" evidence="5">
    <location>
        <begin position="99"/>
        <end position="283"/>
    </location>
</feature>
<dbReference type="SUPFAM" id="SSF54631">
    <property type="entry name" value="CBS-domain pair"/>
    <property type="match status" value="1"/>
</dbReference>
<dbReference type="GeneID" id="85226640"/>
<feature type="region of interest" description="Disordered" evidence="2">
    <location>
        <begin position="368"/>
        <end position="406"/>
    </location>
</feature>
<dbReference type="GO" id="GO:0010960">
    <property type="term" value="P:magnesium ion homeostasis"/>
    <property type="evidence" value="ECO:0007669"/>
    <property type="project" value="InterPro"/>
</dbReference>
<feature type="region of interest" description="Disordered" evidence="2">
    <location>
        <begin position="595"/>
        <end position="660"/>
    </location>
</feature>
<keyword evidence="7" id="KW-1185">Reference proteome</keyword>
<evidence type="ECO:0000313" key="6">
    <source>
        <dbReference type="EMBL" id="WFD40007.1"/>
    </source>
</evidence>
<feature type="compositionally biased region" description="Basic and acidic residues" evidence="2">
    <location>
        <begin position="595"/>
        <end position="613"/>
    </location>
</feature>
<feature type="compositionally biased region" description="Polar residues" evidence="2">
    <location>
        <begin position="368"/>
        <end position="377"/>
    </location>
</feature>
<dbReference type="InterPro" id="IPR002550">
    <property type="entry name" value="CNNM"/>
</dbReference>
<keyword evidence="1 3" id="KW-0812">Transmembrane</keyword>
<dbReference type="PROSITE" id="PS51846">
    <property type="entry name" value="CNNM"/>
    <property type="match status" value="1"/>
</dbReference>
<dbReference type="Proteomes" id="UP001217754">
    <property type="component" value="Chromosome 5"/>
</dbReference>
<dbReference type="Pfam" id="PF01595">
    <property type="entry name" value="CNNM"/>
    <property type="match status" value="1"/>
</dbReference>
<keyword evidence="4" id="KW-0732">Signal</keyword>
<evidence type="ECO:0000313" key="7">
    <source>
        <dbReference type="Proteomes" id="UP001217754"/>
    </source>
</evidence>
<evidence type="ECO:0000256" key="4">
    <source>
        <dbReference type="SAM" id="SignalP"/>
    </source>
</evidence>
<organism evidence="6 7">
    <name type="scientific">Malassezia japonica</name>
    <dbReference type="NCBI Taxonomy" id="223818"/>
    <lineage>
        <taxon>Eukaryota</taxon>
        <taxon>Fungi</taxon>
        <taxon>Dikarya</taxon>
        <taxon>Basidiomycota</taxon>
        <taxon>Ustilaginomycotina</taxon>
        <taxon>Malasseziomycetes</taxon>
        <taxon>Malasseziales</taxon>
        <taxon>Malasseziaceae</taxon>
        <taxon>Malassezia</taxon>
    </lineage>
</organism>
<protein>
    <recommendedName>
        <fullName evidence="5">CNNM transmembrane domain-containing protein</fullName>
    </recommendedName>
</protein>
<name>A0AAF0F3M3_9BASI</name>
<evidence type="ECO:0000256" key="1">
    <source>
        <dbReference type="PROSITE-ProRule" id="PRU01193"/>
    </source>
</evidence>
<dbReference type="Gene3D" id="3.10.580.10">
    <property type="entry name" value="CBS-domain"/>
    <property type="match status" value="3"/>
</dbReference>
<dbReference type="PANTHER" id="PTHR12064">
    <property type="entry name" value="METAL TRANSPORTER CNNM"/>
    <property type="match status" value="1"/>
</dbReference>
<accession>A0AAF0F3M3</accession>
<dbReference type="GO" id="GO:0030026">
    <property type="term" value="P:intracellular manganese ion homeostasis"/>
    <property type="evidence" value="ECO:0007669"/>
    <property type="project" value="TreeGrafter"/>
</dbReference>
<dbReference type="GO" id="GO:0005737">
    <property type="term" value="C:cytoplasm"/>
    <property type="evidence" value="ECO:0007669"/>
    <property type="project" value="TreeGrafter"/>
</dbReference>
<feature type="compositionally biased region" description="Low complexity" evidence="2">
    <location>
        <begin position="395"/>
        <end position="405"/>
    </location>
</feature>
<reference evidence="6" key="1">
    <citation type="submission" date="2023-03" db="EMBL/GenBank/DDBJ databases">
        <title>Mating type loci evolution in Malassezia.</title>
        <authorList>
            <person name="Coelho M.A."/>
        </authorList>
    </citation>
    <scope>NUCLEOTIDE SEQUENCE</scope>
    <source>
        <strain evidence="6">CBS 9431</strain>
    </source>
</reference>
<keyword evidence="1 3" id="KW-1133">Transmembrane helix</keyword>
<dbReference type="EMBL" id="CP119962">
    <property type="protein sequence ID" value="WFD40007.1"/>
    <property type="molecule type" value="Genomic_DNA"/>
</dbReference>
<dbReference type="InterPro" id="IPR046342">
    <property type="entry name" value="CBS_dom_sf"/>
</dbReference>
<feature type="signal peptide" evidence="4">
    <location>
        <begin position="1"/>
        <end position="17"/>
    </location>
</feature>
<dbReference type="AlphaFoldDB" id="A0AAF0F3M3"/>
<feature type="chain" id="PRO_5041906273" description="CNNM transmembrane domain-containing protein" evidence="4">
    <location>
        <begin position="18"/>
        <end position="660"/>
    </location>
</feature>
<evidence type="ECO:0000256" key="3">
    <source>
        <dbReference type="SAM" id="Phobius"/>
    </source>
</evidence>